<keyword evidence="11" id="KW-0472">Membrane</keyword>
<keyword evidence="5" id="KW-0533">Nickel</keyword>
<keyword evidence="19" id="KW-1185">Reference proteome</keyword>
<evidence type="ECO:0000256" key="5">
    <source>
        <dbReference type="ARBA" id="ARBA00022596"/>
    </source>
</evidence>
<comment type="subcellular location">
    <subcellularLocation>
        <location evidence="1">Cell membrane</location>
        <topology evidence="1">Peripheral membrane protein</topology>
    </subcellularLocation>
</comment>
<name>A0ABY4YXV1_9MICO</name>
<evidence type="ECO:0000256" key="3">
    <source>
        <dbReference type="ARBA" id="ARBA00022448"/>
    </source>
</evidence>
<comment type="subunit">
    <text evidence="12">The complex is composed of two ATP-binding proteins (NikD and NikE), two transmembrane proteins (NikB and NikC) and a solute-binding protein (NikA).</text>
</comment>
<dbReference type="InterPro" id="IPR027417">
    <property type="entry name" value="P-loop_NTPase"/>
</dbReference>
<keyword evidence="3" id="KW-0813">Transport</keyword>
<evidence type="ECO:0000259" key="17">
    <source>
        <dbReference type="PROSITE" id="PS50893"/>
    </source>
</evidence>
<accession>A0ABY4YXV1</accession>
<dbReference type="SUPFAM" id="SSF52540">
    <property type="entry name" value="P-loop containing nucleoside triphosphate hydrolases"/>
    <property type="match status" value="1"/>
</dbReference>
<evidence type="ECO:0000256" key="1">
    <source>
        <dbReference type="ARBA" id="ARBA00004202"/>
    </source>
</evidence>
<evidence type="ECO:0000256" key="15">
    <source>
        <dbReference type="ARBA" id="ARBA00048610"/>
    </source>
</evidence>
<keyword evidence="4" id="KW-1003">Cell membrane</keyword>
<evidence type="ECO:0000256" key="7">
    <source>
        <dbReference type="ARBA" id="ARBA00022840"/>
    </source>
</evidence>
<evidence type="ECO:0000256" key="9">
    <source>
        <dbReference type="ARBA" id="ARBA00023065"/>
    </source>
</evidence>
<evidence type="ECO:0000256" key="8">
    <source>
        <dbReference type="ARBA" id="ARBA00022967"/>
    </source>
</evidence>
<dbReference type="Gene3D" id="3.40.50.300">
    <property type="entry name" value="P-loop containing nucleotide triphosphate hydrolases"/>
    <property type="match status" value="1"/>
</dbReference>
<dbReference type="EMBL" id="CP099489">
    <property type="protein sequence ID" value="USQ81611.1"/>
    <property type="molecule type" value="Genomic_DNA"/>
</dbReference>
<evidence type="ECO:0000256" key="13">
    <source>
        <dbReference type="ARBA" id="ARBA00039098"/>
    </source>
</evidence>
<evidence type="ECO:0000256" key="14">
    <source>
        <dbReference type="ARBA" id="ARBA00044143"/>
    </source>
</evidence>
<protein>
    <recommendedName>
        <fullName evidence="14">Nickel import system ATP-binding protein NikD</fullName>
        <ecNumber evidence="13">7.2.2.11</ecNumber>
    </recommendedName>
</protein>
<sequence length="343" mass="34939">MSARTTHATATSTTTATATATATTTATAAATATASSPTTGLDLVDVSIRIPLPGTPRRWVYPARDITLSFPAGAITAIVGESGCGKSVLALAATGLLPASSQTSGSILADGVDVLGATERELAAIRGRAVGLVPQSAATHLTPVRTIGSTLAESLAFHGLPAAAADVIDLLRSVELPPDTRQRYPHEVSGGMAQRVLVALTCALEPSVLVADEPTSALDARSAALVRERLRAQADRGAAVVLITHDLVAARGIADRVAVMYAGQILEVGPAPVVLRDPAHDYTRALLAALPENGLVPPQGTPSSLVDPDPQVCLWHARIGVPCDGAPLRSAGVDHLAACDVVS</sequence>
<reference evidence="18" key="1">
    <citation type="submission" date="2022-06" db="EMBL/GenBank/DDBJ databases">
        <title>Ornithinimicrobium HY1793.</title>
        <authorList>
            <person name="Huang Y."/>
        </authorList>
    </citation>
    <scope>NUCLEOTIDE SEQUENCE</scope>
    <source>
        <strain evidence="18">HY1793</strain>
    </source>
</reference>
<evidence type="ECO:0000313" key="19">
    <source>
        <dbReference type="Proteomes" id="UP001056455"/>
    </source>
</evidence>
<evidence type="ECO:0000256" key="10">
    <source>
        <dbReference type="ARBA" id="ARBA00023112"/>
    </source>
</evidence>
<evidence type="ECO:0000256" key="11">
    <source>
        <dbReference type="ARBA" id="ARBA00023136"/>
    </source>
</evidence>
<dbReference type="RefSeq" id="WP_252595147.1">
    <property type="nucleotide sequence ID" value="NZ_CP099489.1"/>
</dbReference>
<dbReference type="PANTHER" id="PTHR43297:SF13">
    <property type="entry name" value="NICKEL ABC TRANSPORTER, ATP-BINDING PROTEIN"/>
    <property type="match status" value="1"/>
</dbReference>
<evidence type="ECO:0000256" key="2">
    <source>
        <dbReference type="ARBA" id="ARBA00005417"/>
    </source>
</evidence>
<evidence type="ECO:0000313" key="18">
    <source>
        <dbReference type="EMBL" id="USQ81611.1"/>
    </source>
</evidence>
<dbReference type="Proteomes" id="UP001056455">
    <property type="component" value="Chromosome"/>
</dbReference>
<evidence type="ECO:0000256" key="12">
    <source>
        <dbReference type="ARBA" id="ARBA00038669"/>
    </source>
</evidence>
<dbReference type="InterPro" id="IPR003439">
    <property type="entry name" value="ABC_transporter-like_ATP-bd"/>
</dbReference>
<keyword evidence="6" id="KW-0547">Nucleotide-binding</keyword>
<gene>
    <name evidence="18" type="ORF">NF556_08185</name>
</gene>
<proteinExistence type="inferred from homology"/>
<comment type="similarity">
    <text evidence="2">Belongs to the ABC transporter superfamily.</text>
</comment>
<evidence type="ECO:0000256" key="4">
    <source>
        <dbReference type="ARBA" id="ARBA00022475"/>
    </source>
</evidence>
<dbReference type="GO" id="GO:0005524">
    <property type="term" value="F:ATP binding"/>
    <property type="evidence" value="ECO:0007669"/>
    <property type="project" value="UniProtKB-KW"/>
</dbReference>
<organism evidence="18 19">
    <name type="scientific">Ornithinimicrobium faecis</name>
    <dbReference type="NCBI Taxonomy" id="2934158"/>
    <lineage>
        <taxon>Bacteria</taxon>
        <taxon>Bacillati</taxon>
        <taxon>Actinomycetota</taxon>
        <taxon>Actinomycetes</taxon>
        <taxon>Micrococcales</taxon>
        <taxon>Ornithinimicrobiaceae</taxon>
        <taxon>Ornithinimicrobium</taxon>
    </lineage>
</organism>
<keyword evidence="9" id="KW-0406">Ion transport</keyword>
<evidence type="ECO:0000256" key="6">
    <source>
        <dbReference type="ARBA" id="ARBA00022741"/>
    </source>
</evidence>
<dbReference type="InterPro" id="IPR050388">
    <property type="entry name" value="ABC_Ni/Peptide_Import"/>
</dbReference>
<keyword evidence="7 18" id="KW-0067">ATP-binding</keyword>
<feature type="domain" description="ABC transporter" evidence="17">
    <location>
        <begin position="41"/>
        <end position="287"/>
    </location>
</feature>
<feature type="region of interest" description="Disordered" evidence="16">
    <location>
        <begin position="1"/>
        <end position="23"/>
    </location>
</feature>
<dbReference type="InterPro" id="IPR003593">
    <property type="entry name" value="AAA+_ATPase"/>
</dbReference>
<dbReference type="PROSITE" id="PS50893">
    <property type="entry name" value="ABC_TRANSPORTER_2"/>
    <property type="match status" value="1"/>
</dbReference>
<evidence type="ECO:0000256" key="16">
    <source>
        <dbReference type="SAM" id="MobiDB-lite"/>
    </source>
</evidence>
<dbReference type="EC" id="7.2.2.11" evidence="13"/>
<comment type="catalytic activity">
    <reaction evidence="15">
        <text>Ni(2+)(out) + ATP + H2O = Ni(2+)(in) + ADP + phosphate + H(+)</text>
        <dbReference type="Rhea" id="RHEA:15557"/>
        <dbReference type="ChEBI" id="CHEBI:15377"/>
        <dbReference type="ChEBI" id="CHEBI:15378"/>
        <dbReference type="ChEBI" id="CHEBI:30616"/>
        <dbReference type="ChEBI" id="CHEBI:43474"/>
        <dbReference type="ChEBI" id="CHEBI:49786"/>
        <dbReference type="ChEBI" id="CHEBI:456216"/>
        <dbReference type="EC" id="7.2.2.11"/>
    </reaction>
    <physiologicalReaction direction="left-to-right" evidence="15">
        <dbReference type="Rhea" id="RHEA:15558"/>
    </physiologicalReaction>
</comment>
<keyword evidence="8" id="KW-1278">Translocase</keyword>
<dbReference type="Pfam" id="PF00005">
    <property type="entry name" value="ABC_tran"/>
    <property type="match status" value="1"/>
</dbReference>
<dbReference type="PANTHER" id="PTHR43297">
    <property type="entry name" value="OLIGOPEPTIDE TRANSPORT ATP-BINDING PROTEIN APPD"/>
    <property type="match status" value="1"/>
</dbReference>
<keyword evidence="10" id="KW-0921">Nickel transport</keyword>
<dbReference type="SMART" id="SM00382">
    <property type="entry name" value="AAA"/>
    <property type="match status" value="1"/>
</dbReference>
<dbReference type="CDD" id="cd03257">
    <property type="entry name" value="ABC_NikE_OppD_transporters"/>
    <property type="match status" value="1"/>
</dbReference>